<dbReference type="GO" id="GO:0003677">
    <property type="term" value="F:DNA binding"/>
    <property type="evidence" value="ECO:0007669"/>
    <property type="project" value="InterPro"/>
</dbReference>
<evidence type="ECO:0000259" key="3">
    <source>
        <dbReference type="SMART" id="SM00421"/>
    </source>
</evidence>
<keyword evidence="1" id="KW-0175">Coiled coil</keyword>
<dbReference type="Gene3D" id="1.10.10.10">
    <property type="entry name" value="Winged helix-like DNA-binding domain superfamily/Winged helix DNA-binding domain"/>
    <property type="match status" value="1"/>
</dbReference>
<organism evidence="4 5">
    <name type="scientific">Brumicola blandensis</name>
    <dbReference type="NCBI Taxonomy" id="3075611"/>
    <lineage>
        <taxon>Bacteria</taxon>
        <taxon>Pseudomonadati</taxon>
        <taxon>Pseudomonadota</taxon>
        <taxon>Gammaproteobacteria</taxon>
        <taxon>Alteromonadales</taxon>
        <taxon>Alteromonadaceae</taxon>
        <taxon>Brumicola</taxon>
    </lineage>
</organism>
<keyword evidence="2" id="KW-0472">Membrane</keyword>
<dbReference type="InterPro" id="IPR036388">
    <property type="entry name" value="WH-like_DNA-bd_sf"/>
</dbReference>
<dbReference type="AlphaFoldDB" id="A0AAW8QVW4"/>
<keyword evidence="5" id="KW-1185">Reference proteome</keyword>
<sequence>MRNTVVATILFIIMTLNAFDVMVDVGLGMPFWHIAQEASLVLLSGLGATVLVLHMRTKNKNLQELASKLADANQQVALLSGKIQEERKRYSLIIKNQFEQWELTMGEQQVALLLLKGLSLKEIASVRDTKEMTVRQQASSIYNKSNLGGRHEFSAWFLEDFLN</sequence>
<keyword evidence="2" id="KW-1133">Transmembrane helix</keyword>
<gene>
    <name evidence="4" type="ORF">RM544_01355</name>
</gene>
<evidence type="ECO:0000313" key="5">
    <source>
        <dbReference type="Proteomes" id="UP001249020"/>
    </source>
</evidence>
<feature type="transmembrane region" description="Helical" evidence="2">
    <location>
        <begin position="34"/>
        <end position="53"/>
    </location>
</feature>
<protein>
    <submittedName>
        <fullName evidence="4">LuxR C-terminal-related transcriptional regulator</fullName>
    </submittedName>
</protein>
<dbReference type="SUPFAM" id="SSF46894">
    <property type="entry name" value="C-terminal effector domain of the bipartite response regulators"/>
    <property type="match status" value="1"/>
</dbReference>
<dbReference type="InterPro" id="IPR016032">
    <property type="entry name" value="Sig_transdc_resp-reg_C-effctor"/>
</dbReference>
<evidence type="ECO:0000256" key="2">
    <source>
        <dbReference type="SAM" id="Phobius"/>
    </source>
</evidence>
<dbReference type="RefSeq" id="WP_311359985.1">
    <property type="nucleotide sequence ID" value="NZ_JAVRIE010000001.1"/>
</dbReference>
<name>A0AAW8QVW4_9ALTE</name>
<dbReference type="Proteomes" id="UP001249020">
    <property type="component" value="Unassembled WGS sequence"/>
</dbReference>
<proteinExistence type="predicted"/>
<reference evidence="4 5" key="1">
    <citation type="submission" date="2023-09" db="EMBL/GenBank/DDBJ databases">
        <authorList>
            <person name="Rey-Velasco X."/>
        </authorList>
    </citation>
    <scope>NUCLEOTIDE SEQUENCE [LARGE SCALE GENOMIC DNA]</scope>
    <source>
        <strain evidence="4 5">W409</strain>
    </source>
</reference>
<dbReference type="InterPro" id="IPR000792">
    <property type="entry name" value="Tscrpt_reg_LuxR_C"/>
</dbReference>
<feature type="coiled-coil region" evidence="1">
    <location>
        <begin position="55"/>
        <end position="89"/>
    </location>
</feature>
<evidence type="ECO:0000313" key="4">
    <source>
        <dbReference type="EMBL" id="MDT0581172.1"/>
    </source>
</evidence>
<dbReference type="GO" id="GO:0006355">
    <property type="term" value="P:regulation of DNA-templated transcription"/>
    <property type="evidence" value="ECO:0007669"/>
    <property type="project" value="InterPro"/>
</dbReference>
<dbReference type="SMART" id="SM00421">
    <property type="entry name" value="HTH_LUXR"/>
    <property type="match status" value="1"/>
</dbReference>
<comment type="caution">
    <text evidence="4">The sequence shown here is derived from an EMBL/GenBank/DDBJ whole genome shotgun (WGS) entry which is preliminary data.</text>
</comment>
<dbReference type="EMBL" id="JAVRIE010000001">
    <property type="protein sequence ID" value="MDT0581172.1"/>
    <property type="molecule type" value="Genomic_DNA"/>
</dbReference>
<feature type="domain" description="HTH luxR-type" evidence="3">
    <location>
        <begin position="100"/>
        <end position="157"/>
    </location>
</feature>
<keyword evidence="2" id="KW-0812">Transmembrane</keyword>
<evidence type="ECO:0000256" key="1">
    <source>
        <dbReference type="SAM" id="Coils"/>
    </source>
</evidence>
<accession>A0AAW8QVW4</accession>